<keyword evidence="3" id="KW-1185">Reference proteome</keyword>
<proteinExistence type="predicted"/>
<organism evidence="2 3">
    <name type="scientific">Phlebiopsis gigantea (strain 11061_1 CR5-6)</name>
    <name type="common">White-rot fungus</name>
    <name type="synonym">Peniophora gigantea</name>
    <dbReference type="NCBI Taxonomy" id="745531"/>
    <lineage>
        <taxon>Eukaryota</taxon>
        <taxon>Fungi</taxon>
        <taxon>Dikarya</taxon>
        <taxon>Basidiomycota</taxon>
        <taxon>Agaricomycotina</taxon>
        <taxon>Agaricomycetes</taxon>
        <taxon>Polyporales</taxon>
        <taxon>Phanerochaetaceae</taxon>
        <taxon>Phlebiopsis</taxon>
    </lineage>
</organism>
<evidence type="ECO:0000313" key="3">
    <source>
        <dbReference type="Proteomes" id="UP000053257"/>
    </source>
</evidence>
<reference evidence="2 3" key="1">
    <citation type="journal article" date="2014" name="PLoS Genet.">
        <title>Analysis of the Phlebiopsis gigantea genome, transcriptome and secretome provides insight into its pioneer colonization strategies of wood.</title>
        <authorList>
            <person name="Hori C."/>
            <person name="Ishida T."/>
            <person name="Igarashi K."/>
            <person name="Samejima M."/>
            <person name="Suzuki H."/>
            <person name="Master E."/>
            <person name="Ferreira P."/>
            <person name="Ruiz-Duenas F.J."/>
            <person name="Held B."/>
            <person name="Canessa P."/>
            <person name="Larrondo L.F."/>
            <person name="Schmoll M."/>
            <person name="Druzhinina I.S."/>
            <person name="Kubicek C.P."/>
            <person name="Gaskell J.A."/>
            <person name="Kersten P."/>
            <person name="St John F."/>
            <person name="Glasner J."/>
            <person name="Sabat G."/>
            <person name="Splinter BonDurant S."/>
            <person name="Syed K."/>
            <person name="Yadav J."/>
            <person name="Mgbeahuruike A.C."/>
            <person name="Kovalchuk A."/>
            <person name="Asiegbu F.O."/>
            <person name="Lackner G."/>
            <person name="Hoffmeister D."/>
            <person name="Rencoret J."/>
            <person name="Gutierrez A."/>
            <person name="Sun H."/>
            <person name="Lindquist E."/>
            <person name="Barry K."/>
            <person name="Riley R."/>
            <person name="Grigoriev I.V."/>
            <person name="Henrissat B."/>
            <person name="Kues U."/>
            <person name="Berka R.M."/>
            <person name="Martinez A.T."/>
            <person name="Covert S.F."/>
            <person name="Blanchette R.A."/>
            <person name="Cullen D."/>
        </authorList>
    </citation>
    <scope>NUCLEOTIDE SEQUENCE [LARGE SCALE GENOMIC DNA]</scope>
    <source>
        <strain evidence="2 3">11061_1 CR5-6</strain>
    </source>
</reference>
<sequence length="1658" mass="186206">MDDEVVLPSDPEELEEIQAEADLEGYWNAVLPILARNLVRAGYAPAQRTGASVGRAAETRQAKLDDERGRPRKRAKIRHALSDEDIGRVESTLDTYASRRIAGDISNVANEDGVPESHPQAAEAATEDLIEDLQRDGGRYSLRERNPRQIKPYAYDRVLYVRQMRSNPDAIVKFRSPPRRKHDEAQALARKRRKQRFPMNVRRRSKSPDLRLFSQPPSPPPRRIPRKRPRSHVDSSDVEVLPPVAGPSRLRSRSLEREFDQWDVLDDVRFDERMPSPASNPPTSSSVHVSDDFNIDPELNRWESPPRHGSEAMSEVGLSPAREIPIDERPDWPETPPDSDADEDGSQAASLNSEEAEIEERKRYWQLFSMYPTVMARGMIQDNQRQKTAGKSRPPRRSTDPDDGPIKPGQTRVRVGSRRDFALVRGDPESSDAEINVSSRSPSRSSSPPVAGQSFASRLARRSVSRATIYISSDSDSEEDASQEDPDTWTNEPTEWHEASRGIREGTLVDYMLNRTSGRGRKKSNTGTRRTGRAGPAAQRKPTPVQGRGGAPRNRPRQQGSSARSRIAVGGARKYGPKRQSRLSFPRADTAPAASGSGRTVGGDFALDLSVGGPKVAISSTKPAWKRSRNRTIERVYFAAPRVVKVVSGRVMHAHTTTVIEQDAPTIQIMRFPSQARMPTRRPRPQAPLPKRQIVLGKIWQTGEREREGELSDNPRPQARHRNKDNITADMGISRLPSGVSFANDTYLAKGLLYGLLSAQGYIDPPLPGYIGTTRISETTTASEFSSALTEALTEILSQLEHSPTKVAHDTLVEWRRYLHLIPPWTAAFLASVSFDDAETLQSSLLESAQRIYTLASDHFAVKADDSEANLLTLQLQWTAIELIFMVRRAANGAFSLTDDSDLTGHLKLLMQHLLACNVAMKFGSLWPIGFGHLHYGRPLHLVAELWICLIHFVEETGARGAFWTLLNQASQDLTKLRLWSQGLAASEAMWGCMFGFLALSQFSPRGVTTLEVRLPEAWGFVATALREARLKAVPAADAQIPERVLKKRDKYVKLLISRCVWLHSFWNWPLRGAGPMFHSLLSIFTSRGFANLLNEKVADFPAFLKEHKIDLLFSRDEDDSTFTLFLKLLVKAAERTADDARVELPQTLKKYLSLAVPASSVPPSKSSAASPHELSMLYNRFSAIAVAIYLEPTPDNAKARVNQASKYVEDFDKADQSTRQACIRAVMYLMILLQHLNLPLDGAREWLEKITCRLIDEFTAVQHDHAEQRQKNGIVKMIQMILACVRRVIETPCMDSAANKAPQYPSTALLEGPWVKRIFVLQKTSIANTLNTTLEMRMLVQAFLKARNAVLPRPSIRHAHPVAQEESQEDYGDFGFNLDDPAVAAALGIGDTDTGDPRLRTQEEETCKVLDEYISKAVFRVLCAHLSSSRQEPDQHEIDKWLECWVGCAEVLVRNGRRNWATYFGQASQTLSRMPLGCLKLRRINLSLALSVLKHDASSYSTQQDHFLRTLFECIITSRIELEAEYVALLFTIDDMQHPLFRGIPAPEMDEAGHYQLTRAELVERRLSYVEHMLGNVEHCLSVDAGFNPATSERNQQYVGYTLSMLSEMRTIFESLDVPGQAIYTPFCSKVLGLISQNVQLRHHERLRDLLDWMRTL</sequence>
<dbReference type="HOGENOM" id="CLU_235583_0_0_1"/>
<protein>
    <submittedName>
        <fullName evidence="2">Uncharacterized protein</fullName>
    </submittedName>
</protein>
<dbReference type="GO" id="GO:0000724">
    <property type="term" value="P:double-strand break repair via homologous recombination"/>
    <property type="evidence" value="ECO:0007669"/>
    <property type="project" value="TreeGrafter"/>
</dbReference>
<feature type="region of interest" description="Disordered" evidence="1">
    <location>
        <begin position="704"/>
        <end position="726"/>
    </location>
</feature>
<accession>A0A0C3RYT9</accession>
<feature type="compositionally biased region" description="Low complexity" evidence="1">
    <location>
        <begin position="275"/>
        <end position="286"/>
    </location>
</feature>
<feature type="compositionally biased region" description="Acidic residues" evidence="1">
    <location>
        <begin position="475"/>
        <end position="487"/>
    </location>
</feature>
<dbReference type="InterPro" id="IPR019021">
    <property type="entry name" value="Mms22"/>
</dbReference>
<feature type="region of interest" description="Disordered" evidence="1">
    <location>
        <begin position="273"/>
        <end position="359"/>
    </location>
</feature>
<evidence type="ECO:0000313" key="2">
    <source>
        <dbReference type="EMBL" id="KIP07366.1"/>
    </source>
</evidence>
<name>A0A0C3RYT9_PHLG1</name>
<feature type="compositionally biased region" description="Basic residues" evidence="1">
    <location>
        <begin position="189"/>
        <end position="205"/>
    </location>
</feature>
<dbReference type="GO" id="GO:0005634">
    <property type="term" value="C:nucleus"/>
    <property type="evidence" value="ECO:0007669"/>
    <property type="project" value="InterPro"/>
</dbReference>
<feature type="region of interest" description="Disordered" evidence="1">
    <location>
        <begin position="378"/>
        <end position="601"/>
    </location>
</feature>
<dbReference type="GO" id="GO:0031297">
    <property type="term" value="P:replication fork processing"/>
    <property type="evidence" value="ECO:0007669"/>
    <property type="project" value="InterPro"/>
</dbReference>
<feature type="region of interest" description="Disordered" evidence="1">
    <location>
        <begin position="170"/>
        <end position="253"/>
    </location>
</feature>
<dbReference type="Pfam" id="PF09462">
    <property type="entry name" value="Mus7"/>
    <property type="match status" value="1"/>
</dbReference>
<feature type="compositionally biased region" description="Basic and acidic residues" evidence="1">
    <location>
        <begin position="494"/>
        <end position="504"/>
    </location>
</feature>
<feature type="compositionally biased region" description="Low complexity" evidence="1">
    <location>
        <begin position="438"/>
        <end position="458"/>
    </location>
</feature>
<dbReference type="GO" id="GO:0035361">
    <property type="term" value="C:Cul8-RING ubiquitin ligase complex"/>
    <property type="evidence" value="ECO:0007669"/>
    <property type="project" value="TreeGrafter"/>
</dbReference>
<dbReference type="Proteomes" id="UP000053257">
    <property type="component" value="Unassembled WGS sequence"/>
</dbReference>
<dbReference type="PANTHER" id="PTHR28122:SF1">
    <property type="entry name" value="E3 UBIQUITIN-PROTEIN LIGASE SUBSTRATE RECEPTOR MMS22"/>
    <property type="match status" value="1"/>
</dbReference>
<gene>
    <name evidence="2" type="ORF">PHLGIDRAFT_35454</name>
</gene>
<feature type="compositionally biased region" description="Basic and acidic residues" evidence="1">
    <location>
        <begin position="57"/>
        <end position="69"/>
    </location>
</feature>
<dbReference type="EMBL" id="KN840498">
    <property type="protein sequence ID" value="KIP07366.1"/>
    <property type="molecule type" value="Genomic_DNA"/>
</dbReference>
<feature type="compositionally biased region" description="Basic and acidic residues" evidence="1">
    <location>
        <begin position="417"/>
        <end position="428"/>
    </location>
</feature>
<dbReference type="STRING" id="745531.A0A0C3RYT9"/>
<dbReference type="OrthoDB" id="2386201at2759"/>
<feature type="compositionally biased region" description="Basic and acidic residues" evidence="1">
    <location>
        <begin position="298"/>
        <end position="310"/>
    </location>
</feature>
<evidence type="ECO:0000256" key="1">
    <source>
        <dbReference type="SAM" id="MobiDB-lite"/>
    </source>
</evidence>
<feature type="region of interest" description="Disordered" evidence="1">
    <location>
        <begin position="46"/>
        <end position="74"/>
    </location>
</feature>
<dbReference type="PANTHER" id="PTHR28122">
    <property type="entry name" value="E3 UBIQUITIN-PROTEIN LIGASE SUBSTRATE RECEPTOR MMS22"/>
    <property type="match status" value="1"/>
</dbReference>